<dbReference type="PANTHER" id="PTHR12526:SF635">
    <property type="entry name" value="GLYCOSYL TRANSFERASE GROUP 1"/>
    <property type="match status" value="1"/>
</dbReference>
<feature type="domain" description="Glycosyltransferase subfamily 4-like N-terminal" evidence="4">
    <location>
        <begin position="22"/>
        <end position="145"/>
    </location>
</feature>
<dbReference type="EMBL" id="JAATJN010000001">
    <property type="protein sequence ID" value="NJC55940.1"/>
    <property type="molecule type" value="Genomic_DNA"/>
</dbReference>
<dbReference type="SUPFAM" id="SSF53756">
    <property type="entry name" value="UDP-Glycosyltransferase/glycogen phosphorylase"/>
    <property type="match status" value="1"/>
</dbReference>
<evidence type="ECO:0000256" key="2">
    <source>
        <dbReference type="ARBA" id="ARBA00022679"/>
    </source>
</evidence>
<keyword evidence="2 5" id="KW-0808">Transferase</keyword>
<evidence type="ECO:0000313" key="5">
    <source>
        <dbReference type="EMBL" id="NJC55940.1"/>
    </source>
</evidence>
<dbReference type="AlphaFoldDB" id="A0A846RXU1"/>
<organism evidence="5 6">
    <name type="scientific">Brevibacterium marinum</name>
    <dbReference type="NCBI Taxonomy" id="418643"/>
    <lineage>
        <taxon>Bacteria</taxon>
        <taxon>Bacillati</taxon>
        <taxon>Actinomycetota</taxon>
        <taxon>Actinomycetes</taxon>
        <taxon>Micrococcales</taxon>
        <taxon>Brevibacteriaceae</taxon>
        <taxon>Brevibacterium</taxon>
    </lineage>
</organism>
<evidence type="ECO:0000259" key="4">
    <source>
        <dbReference type="Pfam" id="PF13579"/>
    </source>
</evidence>
<dbReference type="InterPro" id="IPR028098">
    <property type="entry name" value="Glyco_trans_4-like_N"/>
</dbReference>
<keyword evidence="6" id="KW-1185">Reference proteome</keyword>
<evidence type="ECO:0000313" key="6">
    <source>
        <dbReference type="Proteomes" id="UP000576792"/>
    </source>
</evidence>
<name>A0A846RXU1_9MICO</name>
<gene>
    <name evidence="5" type="ORF">BKA07_000975</name>
</gene>
<feature type="region of interest" description="Disordered" evidence="3">
    <location>
        <begin position="353"/>
        <end position="375"/>
    </location>
</feature>
<evidence type="ECO:0000256" key="3">
    <source>
        <dbReference type="SAM" id="MobiDB-lite"/>
    </source>
</evidence>
<keyword evidence="1" id="KW-0328">Glycosyltransferase</keyword>
<reference evidence="5 6" key="1">
    <citation type="submission" date="2020-03" db="EMBL/GenBank/DDBJ databases">
        <title>Sequencing the genomes of 1000 actinobacteria strains.</title>
        <authorList>
            <person name="Klenk H.-P."/>
        </authorList>
    </citation>
    <scope>NUCLEOTIDE SEQUENCE [LARGE SCALE GENOMIC DNA]</scope>
    <source>
        <strain evidence="5 6">DSM 18964</strain>
    </source>
</reference>
<accession>A0A846RXU1</accession>
<dbReference type="PANTHER" id="PTHR12526">
    <property type="entry name" value="GLYCOSYLTRANSFERASE"/>
    <property type="match status" value="1"/>
</dbReference>
<dbReference type="GO" id="GO:0016757">
    <property type="term" value="F:glycosyltransferase activity"/>
    <property type="evidence" value="ECO:0007669"/>
    <property type="project" value="UniProtKB-KW"/>
</dbReference>
<dbReference type="Pfam" id="PF13692">
    <property type="entry name" value="Glyco_trans_1_4"/>
    <property type="match status" value="1"/>
</dbReference>
<comment type="caution">
    <text evidence="5">The sequence shown here is derived from an EMBL/GenBank/DDBJ whole genome shotgun (WGS) entry which is preliminary data.</text>
</comment>
<dbReference type="Proteomes" id="UP000576792">
    <property type="component" value="Unassembled WGS sequence"/>
</dbReference>
<dbReference type="Gene3D" id="3.40.50.2000">
    <property type="entry name" value="Glycogen Phosphorylase B"/>
    <property type="match status" value="2"/>
</dbReference>
<feature type="compositionally biased region" description="Polar residues" evidence="3">
    <location>
        <begin position="364"/>
        <end position="375"/>
    </location>
</feature>
<proteinExistence type="predicted"/>
<dbReference type="RefSeq" id="WP_167949895.1">
    <property type="nucleotide sequence ID" value="NZ_BAAAPQ010000026.1"/>
</dbReference>
<dbReference type="Pfam" id="PF13579">
    <property type="entry name" value="Glyco_trans_4_4"/>
    <property type="match status" value="1"/>
</dbReference>
<sequence>MRIGLLASMGHMIDSFFTGFITSWESAGHTVSVAAGTPVDDGRSVEIDGLTRRPGPGILRAGQGLRRWVDEQRLDVVVTNSATASSIVRMSRVSAPVVYFCHGLHWNSGRHADERLWQFVEAALLSRTAGVITINADDLAWFAARLDDRRVLNLPAGVGLDLAAYPPSPVPSRRALSVQELRLLWVGEFSPRKRPGLALDLALRLRDAGIPFTLRMLGQGDLLTSTRARIRDLSLESQVEAPGRGDAAAELASSHSLIHTATWEGLPRVMLESLAVGRRAYAFDVKGVRDIPHAVLSPDADTTALADRIAADWVSGALLQPPGFDRETLDVSHSAERIRRFLEDVVVGPQFITARGDRARQSPPGLTSESQNGTP</sequence>
<protein>
    <submittedName>
        <fullName evidence="5">Glycosyltransferase involved in cell wall biosynthesis</fullName>
    </submittedName>
</protein>
<evidence type="ECO:0000256" key="1">
    <source>
        <dbReference type="ARBA" id="ARBA00022676"/>
    </source>
</evidence>